<reference evidence="3" key="1">
    <citation type="submission" date="2023-06" db="EMBL/GenBank/DDBJ databases">
        <title>Phylogenetic Diversity of Rhizobium strains.</title>
        <authorList>
            <person name="Moura F.T."/>
            <person name="Helene L.C.F."/>
            <person name="Hungria M."/>
        </authorList>
    </citation>
    <scope>NUCLEOTIDE SEQUENCE</scope>
    <source>
        <strain evidence="3">CCGE524</strain>
    </source>
</reference>
<dbReference type="EMBL" id="JARFYN010000003">
    <property type="protein sequence ID" value="MDL2404747.1"/>
    <property type="molecule type" value="Genomic_DNA"/>
</dbReference>
<protein>
    <submittedName>
        <fullName evidence="3">TetR/AcrR family transcriptional regulator</fullName>
    </submittedName>
</protein>
<name>A0ABT7K9C6_9HYPH</name>
<dbReference type="Gene3D" id="1.10.357.10">
    <property type="entry name" value="Tetracycline Repressor, domain 2"/>
    <property type="match status" value="1"/>
</dbReference>
<organism evidence="3 4">
    <name type="scientific">Rhizobium calliandrae</name>
    <dbReference type="NCBI Taxonomy" id="1312182"/>
    <lineage>
        <taxon>Bacteria</taxon>
        <taxon>Pseudomonadati</taxon>
        <taxon>Pseudomonadota</taxon>
        <taxon>Alphaproteobacteria</taxon>
        <taxon>Hyphomicrobiales</taxon>
        <taxon>Rhizobiaceae</taxon>
        <taxon>Rhizobium/Agrobacterium group</taxon>
        <taxon>Rhizobium</taxon>
    </lineage>
</organism>
<keyword evidence="1" id="KW-0238">DNA-binding</keyword>
<gene>
    <name evidence="3" type="ORF">PY650_03555</name>
</gene>
<dbReference type="InterPro" id="IPR001647">
    <property type="entry name" value="HTH_TetR"/>
</dbReference>
<keyword evidence="4" id="KW-1185">Reference proteome</keyword>
<feature type="domain" description="HTH tetR-type" evidence="2">
    <location>
        <begin position="18"/>
        <end position="56"/>
    </location>
</feature>
<comment type="caution">
    <text evidence="3">The sequence shown here is derived from an EMBL/GenBank/DDBJ whole genome shotgun (WGS) entry which is preliminary data.</text>
</comment>
<sequence length="99" mass="11396">MYTWQPCCKFSTPQSRRFEREGPTGVSMGTIAKDVGLTAMAIYRHYPDNEALMNALILNGMSAWEEWLRNPIHGSMRRAKHFLLSRSRSHHASTRLPSF</sequence>
<accession>A0ABT7K9C6</accession>
<dbReference type="SUPFAM" id="SSF46689">
    <property type="entry name" value="Homeodomain-like"/>
    <property type="match status" value="1"/>
</dbReference>
<evidence type="ECO:0000313" key="3">
    <source>
        <dbReference type="EMBL" id="MDL2404747.1"/>
    </source>
</evidence>
<evidence type="ECO:0000256" key="1">
    <source>
        <dbReference type="ARBA" id="ARBA00023125"/>
    </source>
</evidence>
<dbReference type="Proteomes" id="UP001172630">
    <property type="component" value="Unassembled WGS sequence"/>
</dbReference>
<evidence type="ECO:0000259" key="2">
    <source>
        <dbReference type="Pfam" id="PF00440"/>
    </source>
</evidence>
<proteinExistence type="predicted"/>
<dbReference type="RefSeq" id="WP_285877680.1">
    <property type="nucleotide sequence ID" value="NZ_JARFYN010000003.1"/>
</dbReference>
<dbReference type="Pfam" id="PF00440">
    <property type="entry name" value="TetR_N"/>
    <property type="match status" value="1"/>
</dbReference>
<dbReference type="InterPro" id="IPR009057">
    <property type="entry name" value="Homeodomain-like_sf"/>
</dbReference>
<evidence type="ECO:0000313" key="4">
    <source>
        <dbReference type="Proteomes" id="UP001172630"/>
    </source>
</evidence>